<sequence length="322" mass="35555">MKTKNMHKLFLIAVSVIIFASCKKESENIFTMFTDVTVTYNNSDPRCVTDYKLVNDKDEVWIDFTINSASEDMYSYTIEKSSGTQTPERTIITINDATKRRSFSDIIKLTMNRDGKTTYRIYALNQKGIFIGDGKKSVTIEVKPSYMIYANRDIYLPDSIGKSLPSFFSLKDASGFSYTNGAANSGNIDFGIYRKLASNSTPTAIAYTYNLYSPSVAVNPLTVYDISAWAPKRTTKFSAPITGQSTAFLTGAVSGSTIETLAKARTINLDATAGTTLANGLNSGSAVFFVTPEGKYGMMYINAVTSDYEKRPFINVSIKVQR</sequence>
<evidence type="ECO:0000256" key="1">
    <source>
        <dbReference type="SAM" id="SignalP"/>
    </source>
</evidence>
<keyword evidence="3" id="KW-1185">Reference proteome</keyword>
<evidence type="ECO:0000313" key="3">
    <source>
        <dbReference type="Proteomes" id="UP000199455"/>
    </source>
</evidence>
<feature type="signal peptide" evidence="1">
    <location>
        <begin position="1"/>
        <end position="20"/>
    </location>
</feature>
<dbReference type="Proteomes" id="UP000199455">
    <property type="component" value="Unassembled WGS sequence"/>
</dbReference>
<keyword evidence="1" id="KW-0732">Signal</keyword>
<proteinExistence type="predicted"/>
<dbReference type="EMBL" id="FMZH01000001">
    <property type="protein sequence ID" value="SDC02062.1"/>
    <property type="molecule type" value="Genomic_DNA"/>
</dbReference>
<name>A0A1G6I6A1_9SPHI</name>
<dbReference type="RefSeq" id="WP_090763028.1">
    <property type="nucleotide sequence ID" value="NZ_FMZH01000001.1"/>
</dbReference>
<dbReference type="AlphaFoldDB" id="A0A1G6I6A1"/>
<dbReference type="STRING" id="390242.SAMN04488024_10148"/>
<accession>A0A1G6I6A1</accession>
<gene>
    <name evidence="2" type="ORF">SAMN04488024_10148</name>
</gene>
<evidence type="ECO:0000313" key="2">
    <source>
        <dbReference type="EMBL" id="SDC02062.1"/>
    </source>
</evidence>
<dbReference type="PROSITE" id="PS51257">
    <property type="entry name" value="PROKAR_LIPOPROTEIN"/>
    <property type="match status" value="1"/>
</dbReference>
<feature type="chain" id="PRO_5011712218" evidence="1">
    <location>
        <begin position="21"/>
        <end position="322"/>
    </location>
</feature>
<reference evidence="3" key="1">
    <citation type="submission" date="2016-10" db="EMBL/GenBank/DDBJ databases">
        <authorList>
            <person name="Varghese N."/>
            <person name="Submissions S."/>
        </authorList>
    </citation>
    <scope>NUCLEOTIDE SEQUENCE [LARGE SCALE GENOMIC DNA]</scope>
    <source>
        <strain evidence="3">DSM 18609</strain>
    </source>
</reference>
<protein>
    <submittedName>
        <fullName evidence="2">Uncharacterized protein</fullName>
    </submittedName>
</protein>
<organism evidence="2 3">
    <name type="scientific">Pedobacter soli</name>
    <dbReference type="NCBI Taxonomy" id="390242"/>
    <lineage>
        <taxon>Bacteria</taxon>
        <taxon>Pseudomonadati</taxon>
        <taxon>Bacteroidota</taxon>
        <taxon>Sphingobacteriia</taxon>
        <taxon>Sphingobacteriales</taxon>
        <taxon>Sphingobacteriaceae</taxon>
        <taxon>Pedobacter</taxon>
    </lineage>
</organism>